<dbReference type="PROSITE" id="PS00444">
    <property type="entry name" value="POLYPRENYL_SYNTHASE_2"/>
    <property type="match status" value="1"/>
</dbReference>
<dbReference type="GO" id="GO:0004659">
    <property type="term" value="F:prenyltransferase activity"/>
    <property type="evidence" value="ECO:0007669"/>
    <property type="project" value="InterPro"/>
</dbReference>
<evidence type="ECO:0000256" key="6">
    <source>
        <dbReference type="RuleBase" id="RU004466"/>
    </source>
</evidence>
<evidence type="ECO:0000256" key="2">
    <source>
        <dbReference type="ARBA" id="ARBA00006706"/>
    </source>
</evidence>
<gene>
    <name evidence="8" type="ORF">GCM10011354_09280</name>
</gene>
<name>A0A8J3ABV1_9ACTN</name>
<evidence type="ECO:0000256" key="7">
    <source>
        <dbReference type="SAM" id="MobiDB-lite"/>
    </source>
</evidence>
<sequence length="362" mass="37233">MDAIAHIDAPLRHWLTSRLQEVEDGLATAVSSPVALADRTGHHLLAAGGKRFRPLVTLLVGASVSPTPPERLLDAAMACELLHLSTLYHDDVIDAASTRRGVPSVNATWGERLAVLAGDRLTALAFASAAAAGSETPGVLAGTYRRLVEGERHETLLLGRLDGGVAAYLDVVDGKTASLLAAAAHVGAAVADATSVRRQAAEAWGRTLGVAFQLADDLLDLTATADDTGKPVGNDLRLGVYTWPVLDAVEGHAGRHLRRVLAAPPPHPADVVEEAIDIVRTSGALERAEATVDRLLARADDHLAVLPDGGARHGLRELARSLVPSGTASAAVPSGAGASDTRSSGVVASGTVPVPEAATVAV</sequence>
<dbReference type="EMBL" id="BMHA01000003">
    <property type="protein sequence ID" value="GGI04475.1"/>
    <property type="molecule type" value="Genomic_DNA"/>
</dbReference>
<dbReference type="InterPro" id="IPR000092">
    <property type="entry name" value="Polyprenyl_synt"/>
</dbReference>
<dbReference type="Pfam" id="PF00348">
    <property type="entry name" value="polyprenyl_synt"/>
    <property type="match status" value="1"/>
</dbReference>
<comment type="cofactor">
    <cofactor evidence="1">
        <name>Mg(2+)</name>
        <dbReference type="ChEBI" id="CHEBI:18420"/>
    </cofactor>
</comment>
<dbReference type="GO" id="GO:0046872">
    <property type="term" value="F:metal ion binding"/>
    <property type="evidence" value="ECO:0007669"/>
    <property type="project" value="UniProtKB-KW"/>
</dbReference>
<reference evidence="8" key="1">
    <citation type="journal article" date="2014" name="Int. J. Syst. Evol. Microbiol.">
        <title>Complete genome sequence of Corynebacterium casei LMG S-19264T (=DSM 44701T), isolated from a smear-ripened cheese.</title>
        <authorList>
            <consortium name="US DOE Joint Genome Institute (JGI-PGF)"/>
            <person name="Walter F."/>
            <person name="Albersmeier A."/>
            <person name="Kalinowski J."/>
            <person name="Ruckert C."/>
        </authorList>
    </citation>
    <scope>NUCLEOTIDE SEQUENCE</scope>
    <source>
        <strain evidence="8">CGMCC 1.14988</strain>
    </source>
</reference>
<evidence type="ECO:0000256" key="1">
    <source>
        <dbReference type="ARBA" id="ARBA00001946"/>
    </source>
</evidence>
<dbReference type="CDD" id="cd00685">
    <property type="entry name" value="Trans_IPPS_HT"/>
    <property type="match status" value="1"/>
</dbReference>
<dbReference type="Gene3D" id="1.10.600.10">
    <property type="entry name" value="Farnesyl Diphosphate Synthase"/>
    <property type="match status" value="1"/>
</dbReference>
<accession>A0A8J3ABV1</accession>
<evidence type="ECO:0000256" key="4">
    <source>
        <dbReference type="ARBA" id="ARBA00022723"/>
    </source>
</evidence>
<dbReference type="SUPFAM" id="SSF48576">
    <property type="entry name" value="Terpenoid synthases"/>
    <property type="match status" value="1"/>
</dbReference>
<evidence type="ECO:0000256" key="5">
    <source>
        <dbReference type="ARBA" id="ARBA00022842"/>
    </source>
</evidence>
<comment type="caution">
    <text evidence="8">The sequence shown here is derived from an EMBL/GenBank/DDBJ whole genome shotgun (WGS) entry which is preliminary data.</text>
</comment>
<dbReference type="InterPro" id="IPR008949">
    <property type="entry name" value="Isoprenoid_synthase_dom_sf"/>
</dbReference>
<dbReference type="SFLD" id="SFLDS00005">
    <property type="entry name" value="Isoprenoid_Synthase_Type_I"/>
    <property type="match status" value="1"/>
</dbReference>
<dbReference type="RefSeq" id="WP_188584369.1">
    <property type="nucleotide sequence ID" value="NZ_BMHA01000003.1"/>
</dbReference>
<keyword evidence="4" id="KW-0479">Metal-binding</keyword>
<keyword evidence="3 6" id="KW-0808">Transferase</keyword>
<dbReference type="PANTHER" id="PTHR12001:SF69">
    <property type="entry name" value="ALL TRANS-POLYPRENYL-DIPHOSPHATE SYNTHASE PDSS1"/>
    <property type="match status" value="1"/>
</dbReference>
<keyword evidence="5" id="KW-0460">Magnesium</keyword>
<dbReference type="InterPro" id="IPR033749">
    <property type="entry name" value="Polyprenyl_synt_CS"/>
</dbReference>
<comment type="similarity">
    <text evidence="2 6">Belongs to the FPP/GGPP synthase family.</text>
</comment>
<feature type="region of interest" description="Disordered" evidence="7">
    <location>
        <begin position="327"/>
        <end position="348"/>
    </location>
</feature>
<dbReference type="AlphaFoldDB" id="A0A8J3ABV1"/>
<keyword evidence="9" id="KW-1185">Reference proteome</keyword>
<evidence type="ECO:0000256" key="3">
    <source>
        <dbReference type="ARBA" id="ARBA00022679"/>
    </source>
</evidence>
<evidence type="ECO:0000313" key="8">
    <source>
        <dbReference type="EMBL" id="GGI04475.1"/>
    </source>
</evidence>
<feature type="compositionally biased region" description="Low complexity" evidence="7">
    <location>
        <begin position="327"/>
        <end position="339"/>
    </location>
</feature>
<dbReference type="GO" id="GO:0008299">
    <property type="term" value="P:isoprenoid biosynthetic process"/>
    <property type="evidence" value="ECO:0007669"/>
    <property type="project" value="InterPro"/>
</dbReference>
<proteinExistence type="inferred from homology"/>
<organism evidence="8 9">
    <name type="scientific">Egicoccus halophilus</name>
    <dbReference type="NCBI Taxonomy" id="1670830"/>
    <lineage>
        <taxon>Bacteria</taxon>
        <taxon>Bacillati</taxon>
        <taxon>Actinomycetota</taxon>
        <taxon>Nitriliruptoria</taxon>
        <taxon>Egicoccales</taxon>
        <taxon>Egicoccaceae</taxon>
        <taxon>Egicoccus</taxon>
    </lineage>
</organism>
<protein>
    <submittedName>
        <fullName evidence="8">Geranylgeranyl pyrophosphate synthase</fullName>
    </submittedName>
</protein>
<reference evidence="8" key="2">
    <citation type="submission" date="2020-09" db="EMBL/GenBank/DDBJ databases">
        <authorList>
            <person name="Sun Q."/>
            <person name="Zhou Y."/>
        </authorList>
    </citation>
    <scope>NUCLEOTIDE SEQUENCE</scope>
    <source>
        <strain evidence="8">CGMCC 1.14988</strain>
    </source>
</reference>
<dbReference type="Proteomes" id="UP000650511">
    <property type="component" value="Unassembled WGS sequence"/>
</dbReference>
<evidence type="ECO:0000313" key="9">
    <source>
        <dbReference type="Proteomes" id="UP000650511"/>
    </source>
</evidence>
<dbReference type="PANTHER" id="PTHR12001">
    <property type="entry name" value="GERANYLGERANYL PYROPHOSPHATE SYNTHASE"/>
    <property type="match status" value="1"/>
</dbReference>